<evidence type="ECO:0000256" key="1">
    <source>
        <dbReference type="SAM" id="MobiDB-lite"/>
    </source>
</evidence>
<dbReference type="OrthoDB" id="1430461at2759"/>
<gene>
    <name evidence="2" type="ORF">CR513_16555</name>
</gene>
<accession>A0A371HC33</accession>
<feature type="compositionally biased region" description="Basic residues" evidence="1">
    <location>
        <begin position="127"/>
        <end position="150"/>
    </location>
</feature>
<dbReference type="Proteomes" id="UP000257109">
    <property type="component" value="Unassembled WGS sequence"/>
</dbReference>
<comment type="caution">
    <text evidence="2">The sequence shown here is derived from an EMBL/GenBank/DDBJ whole genome shotgun (WGS) entry which is preliminary data.</text>
</comment>
<proteinExistence type="predicted"/>
<protein>
    <recommendedName>
        <fullName evidence="4">Retrovirus-related Pol polyprotein from transposon TNT 1-94</fullName>
    </recommendedName>
</protein>
<feature type="non-terminal residue" evidence="2">
    <location>
        <position position="1"/>
    </location>
</feature>
<sequence length="188" mass="21899">MILWEKIESLYALKCGNNKLFLLNFIVSLKFKEGTFLPDHLNDFQGILYQMSGIGIKFEDEILRLLLLNSLRESWETFKVSITNSIPNSVVSLQLVKGSILNEEMRRKTQSSLSYFEVLVTENRGRSLKKKRENSRSKSKSKYKNKHCFLWKKENKDKKGKSKEKDNDDDDVDDHVTTAIGDDFVILR</sequence>
<feature type="region of interest" description="Disordered" evidence="1">
    <location>
        <begin position="127"/>
        <end position="175"/>
    </location>
</feature>
<evidence type="ECO:0000313" key="3">
    <source>
        <dbReference type="Proteomes" id="UP000257109"/>
    </source>
</evidence>
<evidence type="ECO:0008006" key="4">
    <source>
        <dbReference type="Google" id="ProtNLM"/>
    </source>
</evidence>
<dbReference type="EMBL" id="QJKJ01003034">
    <property type="protein sequence ID" value="RDY00297.1"/>
    <property type="molecule type" value="Genomic_DNA"/>
</dbReference>
<evidence type="ECO:0000313" key="2">
    <source>
        <dbReference type="EMBL" id="RDY00297.1"/>
    </source>
</evidence>
<dbReference type="AlphaFoldDB" id="A0A371HC33"/>
<organism evidence="2 3">
    <name type="scientific">Mucuna pruriens</name>
    <name type="common">Velvet bean</name>
    <name type="synonym">Dolichos pruriens</name>
    <dbReference type="NCBI Taxonomy" id="157652"/>
    <lineage>
        <taxon>Eukaryota</taxon>
        <taxon>Viridiplantae</taxon>
        <taxon>Streptophyta</taxon>
        <taxon>Embryophyta</taxon>
        <taxon>Tracheophyta</taxon>
        <taxon>Spermatophyta</taxon>
        <taxon>Magnoliopsida</taxon>
        <taxon>eudicotyledons</taxon>
        <taxon>Gunneridae</taxon>
        <taxon>Pentapetalae</taxon>
        <taxon>rosids</taxon>
        <taxon>fabids</taxon>
        <taxon>Fabales</taxon>
        <taxon>Fabaceae</taxon>
        <taxon>Papilionoideae</taxon>
        <taxon>50 kb inversion clade</taxon>
        <taxon>NPAAA clade</taxon>
        <taxon>indigoferoid/millettioid clade</taxon>
        <taxon>Phaseoleae</taxon>
        <taxon>Mucuna</taxon>
    </lineage>
</organism>
<name>A0A371HC33_MUCPR</name>
<reference evidence="2" key="1">
    <citation type="submission" date="2018-05" db="EMBL/GenBank/DDBJ databases">
        <title>Draft genome of Mucuna pruriens seed.</title>
        <authorList>
            <person name="Nnadi N.E."/>
            <person name="Vos R."/>
            <person name="Hasami M.H."/>
            <person name="Devisetty U.K."/>
            <person name="Aguiy J.C."/>
        </authorList>
    </citation>
    <scope>NUCLEOTIDE SEQUENCE [LARGE SCALE GENOMIC DNA]</scope>
    <source>
        <strain evidence="2">JCA_2017</strain>
    </source>
</reference>
<keyword evidence="3" id="KW-1185">Reference proteome</keyword>
<dbReference type="Pfam" id="PF14223">
    <property type="entry name" value="Retrotran_gag_2"/>
    <property type="match status" value="1"/>
</dbReference>